<name>A0A1F7YJJ1_9BACT</name>
<accession>A0A1F7YJJ1</accession>
<proteinExistence type="predicted"/>
<sequence>MKLDLEGVTTTLPYRNYYRGRNGLVAKYIANYFGVDYVDEKEEIDKNNMNVYYVPPVTQVRGLSHLKGINDKNDFYGLLIDKIGHVHKAILHKTNTVNTPDFYSVNFSKIVEDLVLPGVTVFSKEGIEKAYKEIGYVSRAVRIKIPNESDGRDQFTVENQTELRTVINKLQEEKISTEGLVLEVNLYDQNTISVGYCDLQGERYSFLALQKNDVAPEDGRDRYMGAKIRVVRGNISNLSAIANNRNEEIAIIKSQKFDQFYSYFNPSISRISYDCLFGKTSKEDSLSGITDITGRLGGTCPALIMAACEFKTHNELSKIEAEVTLNYNPQSTEIEGEKDAVRFIDLPSLRLTARINKKG</sequence>
<protein>
    <submittedName>
        <fullName evidence="1">Uncharacterized protein</fullName>
    </submittedName>
</protein>
<dbReference type="EMBL" id="MGGL01000009">
    <property type="protein sequence ID" value="OGM26768.1"/>
    <property type="molecule type" value="Genomic_DNA"/>
</dbReference>
<dbReference type="Proteomes" id="UP000179221">
    <property type="component" value="Unassembled WGS sequence"/>
</dbReference>
<dbReference type="InterPro" id="IPR021519">
    <property type="entry name" value="DUF3182"/>
</dbReference>
<organism evidence="1 2">
    <name type="scientific">Candidatus Woesebacteria bacterium RIFCSPHIGHO2_01_FULL_40_22</name>
    <dbReference type="NCBI Taxonomy" id="1802499"/>
    <lineage>
        <taxon>Bacteria</taxon>
        <taxon>Candidatus Woeseibacteriota</taxon>
    </lineage>
</organism>
<evidence type="ECO:0000313" key="2">
    <source>
        <dbReference type="Proteomes" id="UP000179221"/>
    </source>
</evidence>
<evidence type="ECO:0000313" key="1">
    <source>
        <dbReference type="EMBL" id="OGM26768.1"/>
    </source>
</evidence>
<dbReference type="Pfam" id="PF11379">
    <property type="entry name" value="DUF3182"/>
    <property type="match status" value="1"/>
</dbReference>
<reference evidence="1 2" key="1">
    <citation type="journal article" date="2016" name="Nat. Commun.">
        <title>Thousands of microbial genomes shed light on interconnected biogeochemical processes in an aquifer system.</title>
        <authorList>
            <person name="Anantharaman K."/>
            <person name="Brown C.T."/>
            <person name="Hug L.A."/>
            <person name="Sharon I."/>
            <person name="Castelle C.J."/>
            <person name="Probst A.J."/>
            <person name="Thomas B.C."/>
            <person name="Singh A."/>
            <person name="Wilkins M.J."/>
            <person name="Karaoz U."/>
            <person name="Brodie E.L."/>
            <person name="Williams K.H."/>
            <person name="Hubbard S.S."/>
            <person name="Banfield J.F."/>
        </authorList>
    </citation>
    <scope>NUCLEOTIDE SEQUENCE [LARGE SCALE GENOMIC DNA]</scope>
</reference>
<comment type="caution">
    <text evidence="1">The sequence shown here is derived from an EMBL/GenBank/DDBJ whole genome shotgun (WGS) entry which is preliminary data.</text>
</comment>
<dbReference type="AlphaFoldDB" id="A0A1F7YJJ1"/>
<gene>
    <name evidence="1" type="ORF">A2628_04390</name>
</gene>